<evidence type="ECO:0000259" key="2">
    <source>
        <dbReference type="SMART" id="SM00849"/>
    </source>
</evidence>
<dbReference type="InterPro" id="IPR001279">
    <property type="entry name" value="Metallo-B-lactamas"/>
</dbReference>
<gene>
    <name evidence="4" type="ORF">SAE01_32300</name>
</gene>
<dbReference type="GO" id="GO:0004521">
    <property type="term" value="F:RNA endonuclease activity"/>
    <property type="evidence" value="ECO:0007669"/>
    <property type="project" value="TreeGrafter"/>
</dbReference>
<keyword evidence="5" id="KW-1185">Reference proteome</keyword>
<feature type="domain" description="Beta-Casp" evidence="3">
    <location>
        <begin position="222"/>
        <end position="347"/>
    </location>
</feature>
<dbReference type="SMART" id="SM00849">
    <property type="entry name" value="Lactamase_B"/>
    <property type="match status" value="1"/>
</dbReference>
<dbReference type="InterPro" id="IPR022712">
    <property type="entry name" value="Beta_Casp"/>
</dbReference>
<dbReference type="InterPro" id="IPR050698">
    <property type="entry name" value="MBL"/>
</dbReference>
<feature type="domain" description="Metallo-beta-lactamase" evidence="2">
    <location>
        <begin position="3"/>
        <end position="194"/>
    </location>
</feature>
<sequence length="434" mass="48649">MFQGMGNETETLNADFGFDPKEVNFLFLSHAHIDHTGLIPKLVKEGFEGRIFCTPATKDLSEILLADSAEIQKHDADFINKKSSVAIDSVAPLYEMEDVAKAMQLFETVEYNEWLKVDEHVEIMFSNAGHLIGSAAINLKVTENGKTTSITFSGDVGRYRSALLQPPAEFPEADYIILESTYGDKTHDIASNTIDNLYRWIKKTCVDRGGKLVIPAFSVGRTQEILYSLNQLELEHRLPELNYFVDSPLSEKATAVIKSYTNEYNERLQNILKIDEDPFHFKGLKHVESVEESRQLTEHKEPCVIISSSGTADAGRVKHHIFSCVDEEPNTILMSGYCSTSSLGGRLLNGARKVEIFGDSCDVLAEVGQMKSLSAHGDQDDLARFIGCQDGEKVKKVFLVHGEYLVQQELAARLNRKGFEKIEMPSMHQEFELE</sequence>
<dbReference type="Pfam" id="PF00753">
    <property type="entry name" value="Lactamase_B"/>
    <property type="match status" value="1"/>
</dbReference>
<dbReference type="GO" id="GO:0016787">
    <property type="term" value="F:hydrolase activity"/>
    <property type="evidence" value="ECO:0007669"/>
    <property type="project" value="UniProtKB-KW"/>
</dbReference>
<dbReference type="Gene3D" id="3.60.15.10">
    <property type="entry name" value="Ribonuclease Z/Hydroxyacylglutathione hydrolase-like"/>
    <property type="match status" value="1"/>
</dbReference>
<reference evidence="4 5" key="1">
    <citation type="submission" date="2019-07" db="EMBL/GenBank/DDBJ databases">
        <title>Whole genome shotgun sequence of Segetibacter aerophilus NBRC 106135.</title>
        <authorList>
            <person name="Hosoyama A."/>
            <person name="Uohara A."/>
            <person name="Ohji S."/>
            <person name="Ichikawa N."/>
        </authorList>
    </citation>
    <scope>NUCLEOTIDE SEQUENCE [LARGE SCALE GENOMIC DNA]</scope>
    <source>
        <strain evidence="4 5">NBRC 106135</strain>
    </source>
</reference>
<dbReference type="Gene3D" id="3.40.50.10890">
    <property type="match status" value="1"/>
</dbReference>
<comment type="caution">
    <text evidence="4">The sequence shown here is derived from an EMBL/GenBank/DDBJ whole genome shotgun (WGS) entry which is preliminary data.</text>
</comment>
<dbReference type="PANTHER" id="PTHR11203:SF37">
    <property type="entry name" value="INTEGRATOR COMPLEX SUBUNIT 11"/>
    <property type="match status" value="1"/>
</dbReference>
<dbReference type="SUPFAM" id="SSF56281">
    <property type="entry name" value="Metallo-hydrolase/oxidoreductase"/>
    <property type="match status" value="1"/>
</dbReference>
<dbReference type="PANTHER" id="PTHR11203">
    <property type="entry name" value="CLEAVAGE AND POLYADENYLATION SPECIFICITY FACTOR FAMILY MEMBER"/>
    <property type="match status" value="1"/>
</dbReference>
<name>A0A512BFK0_9BACT</name>
<dbReference type="SMART" id="SM01027">
    <property type="entry name" value="Beta-Casp"/>
    <property type="match status" value="1"/>
</dbReference>
<dbReference type="CDD" id="cd16295">
    <property type="entry name" value="TTHA0252-CPSF-like_MBL-fold"/>
    <property type="match status" value="1"/>
</dbReference>
<evidence type="ECO:0000313" key="4">
    <source>
        <dbReference type="EMBL" id="GEO10734.1"/>
    </source>
</evidence>
<organism evidence="4 5">
    <name type="scientific">Segetibacter aerophilus</name>
    <dbReference type="NCBI Taxonomy" id="670293"/>
    <lineage>
        <taxon>Bacteria</taxon>
        <taxon>Pseudomonadati</taxon>
        <taxon>Bacteroidota</taxon>
        <taxon>Chitinophagia</taxon>
        <taxon>Chitinophagales</taxon>
        <taxon>Chitinophagaceae</taxon>
        <taxon>Segetibacter</taxon>
    </lineage>
</organism>
<evidence type="ECO:0000313" key="5">
    <source>
        <dbReference type="Proteomes" id="UP000321513"/>
    </source>
</evidence>
<dbReference type="AlphaFoldDB" id="A0A512BFK0"/>
<evidence type="ECO:0000256" key="1">
    <source>
        <dbReference type="ARBA" id="ARBA00022801"/>
    </source>
</evidence>
<dbReference type="Pfam" id="PF10996">
    <property type="entry name" value="Beta-Casp"/>
    <property type="match status" value="1"/>
</dbReference>
<dbReference type="InterPro" id="IPR011108">
    <property type="entry name" value="RMMBL"/>
</dbReference>
<dbReference type="Pfam" id="PF07521">
    <property type="entry name" value="RMMBL"/>
    <property type="match status" value="1"/>
</dbReference>
<protein>
    <submittedName>
        <fullName evidence="4">MBL fold hydrolase</fullName>
    </submittedName>
</protein>
<accession>A0A512BFK0</accession>
<evidence type="ECO:0000259" key="3">
    <source>
        <dbReference type="SMART" id="SM01027"/>
    </source>
</evidence>
<proteinExistence type="predicted"/>
<dbReference type="Proteomes" id="UP000321513">
    <property type="component" value="Unassembled WGS sequence"/>
</dbReference>
<dbReference type="InterPro" id="IPR036866">
    <property type="entry name" value="RibonucZ/Hydroxyglut_hydro"/>
</dbReference>
<keyword evidence="1 4" id="KW-0378">Hydrolase</keyword>
<dbReference type="EMBL" id="BJYT01000012">
    <property type="protein sequence ID" value="GEO10734.1"/>
    <property type="molecule type" value="Genomic_DNA"/>
</dbReference>